<name>A0A9P7UKG7_9PEZI</name>
<dbReference type="EMBL" id="JAESDN010000001">
    <property type="protein sequence ID" value="KAG7057998.1"/>
    <property type="molecule type" value="Genomic_DNA"/>
</dbReference>
<proteinExistence type="predicted"/>
<feature type="non-terminal residue" evidence="1">
    <location>
        <position position="1"/>
    </location>
</feature>
<keyword evidence="2" id="KW-1185">Reference proteome</keyword>
<evidence type="ECO:0000313" key="2">
    <source>
        <dbReference type="Proteomes" id="UP000699042"/>
    </source>
</evidence>
<gene>
    <name evidence="1" type="ORF">JMJ77_005378</name>
</gene>
<sequence length="41" mass="4573">MENTTVLFKGDCSPLTTHSPRSLSCVRIRARFVPFTAAFQS</sequence>
<organism evidence="1 2">
    <name type="scientific">Colletotrichum scovillei</name>
    <dbReference type="NCBI Taxonomy" id="1209932"/>
    <lineage>
        <taxon>Eukaryota</taxon>
        <taxon>Fungi</taxon>
        <taxon>Dikarya</taxon>
        <taxon>Ascomycota</taxon>
        <taxon>Pezizomycotina</taxon>
        <taxon>Sordariomycetes</taxon>
        <taxon>Hypocreomycetidae</taxon>
        <taxon>Glomerellales</taxon>
        <taxon>Glomerellaceae</taxon>
        <taxon>Colletotrichum</taxon>
        <taxon>Colletotrichum acutatum species complex</taxon>
    </lineage>
</organism>
<dbReference type="Proteomes" id="UP000699042">
    <property type="component" value="Unassembled WGS sequence"/>
</dbReference>
<dbReference type="AlphaFoldDB" id="A0A9P7UKG7"/>
<accession>A0A9P7UKG7</accession>
<protein>
    <submittedName>
        <fullName evidence="1">Uncharacterized protein</fullName>
    </submittedName>
</protein>
<evidence type="ECO:0000313" key="1">
    <source>
        <dbReference type="EMBL" id="KAG7057998.1"/>
    </source>
</evidence>
<comment type="caution">
    <text evidence="1">The sequence shown here is derived from an EMBL/GenBank/DDBJ whole genome shotgun (WGS) entry which is preliminary data.</text>
</comment>
<reference evidence="1" key="1">
    <citation type="submission" date="2021-05" db="EMBL/GenBank/DDBJ databases">
        <title>Comparative genomics of three Colletotrichum scovillei strains and genetic complementation revealed genes involved fungal growth and virulence on chili pepper.</title>
        <authorList>
            <person name="Hsieh D.-K."/>
            <person name="Chuang S.-C."/>
            <person name="Chen C.-Y."/>
            <person name="Chao Y.-T."/>
            <person name="Lu M.-Y.J."/>
            <person name="Lee M.-H."/>
            <person name="Shih M.-C."/>
        </authorList>
    </citation>
    <scope>NUCLEOTIDE SEQUENCE</scope>
    <source>
        <strain evidence="1">Coll-153</strain>
    </source>
</reference>